<dbReference type="Gene3D" id="3.20.20.370">
    <property type="entry name" value="Glycoside hydrolase/deacetylase"/>
    <property type="match status" value="1"/>
</dbReference>
<proteinExistence type="predicted"/>
<dbReference type="InterPro" id="IPR011330">
    <property type="entry name" value="Glyco_hydro/deAcase_b/a-brl"/>
</dbReference>
<dbReference type="PANTHER" id="PTHR10587:SF137">
    <property type="entry name" value="4-DEOXY-4-FORMAMIDO-L-ARABINOSE-PHOSPHOUNDECAPRENOL DEFORMYLASE ARND-RELATED"/>
    <property type="match status" value="1"/>
</dbReference>
<gene>
    <name evidence="2" type="ORF">IQ241_02045</name>
</gene>
<dbReference type="Pfam" id="PF01522">
    <property type="entry name" value="Polysacc_deac_1"/>
    <property type="match status" value="1"/>
</dbReference>
<dbReference type="PROSITE" id="PS51677">
    <property type="entry name" value="NODB"/>
    <property type="match status" value="1"/>
</dbReference>
<reference evidence="2" key="1">
    <citation type="submission" date="2020-10" db="EMBL/GenBank/DDBJ databases">
        <authorList>
            <person name="Castelo-Branco R."/>
            <person name="Eusebio N."/>
            <person name="Adriana R."/>
            <person name="Vieira A."/>
            <person name="Brugerolle De Fraissinette N."/>
            <person name="Rezende De Castro R."/>
            <person name="Schneider M.P."/>
            <person name="Vasconcelos V."/>
            <person name="Leao P.N."/>
        </authorList>
    </citation>
    <scope>NUCLEOTIDE SEQUENCE</scope>
    <source>
        <strain evidence="2">LEGE 07310</strain>
    </source>
</reference>
<dbReference type="GO" id="GO:0005975">
    <property type="term" value="P:carbohydrate metabolic process"/>
    <property type="evidence" value="ECO:0007669"/>
    <property type="project" value="InterPro"/>
</dbReference>
<evidence type="ECO:0000313" key="3">
    <source>
        <dbReference type="Proteomes" id="UP000636505"/>
    </source>
</evidence>
<dbReference type="Proteomes" id="UP000636505">
    <property type="component" value="Unassembled WGS sequence"/>
</dbReference>
<dbReference type="CDD" id="cd10958">
    <property type="entry name" value="CE4_NodB_like_2"/>
    <property type="match status" value="1"/>
</dbReference>
<dbReference type="EMBL" id="JADEXG010000003">
    <property type="protein sequence ID" value="MBE9076085.1"/>
    <property type="molecule type" value="Genomic_DNA"/>
</dbReference>
<feature type="domain" description="NodB homology" evidence="1">
    <location>
        <begin position="49"/>
        <end position="226"/>
    </location>
</feature>
<dbReference type="InterPro" id="IPR002509">
    <property type="entry name" value="NODB_dom"/>
</dbReference>
<keyword evidence="3" id="KW-1185">Reference proteome</keyword>
<dbReference type="InterPro" id="IPR050248">
    <property type="entry name" value="Polysacc_deacetylase_ArnD"/>
</dbReference>
<accession>A0A8J7DM80</accession>
<organism evidence="2 3">
    <name type="scientific">Vasconcelosia minhoensis LEGE 07310</name>
    <dbReference type="NCBI Taxonomy" id="915328"/>
    <lineage>
        <taxon>Bacteria</taxon>
        <taxon>Bacillati</taxon>
        <taxon>Cyanobacteriota</taxon>
        <taxon>Cyanophyceae</taxon>
        <taxon>Nodosilineales</taxon>
        <taxon>Cymatolegaceae</taxon>
        <taxon>Vasconcelosia</taxon>
        <taxon>Vasconcelosia minhoensis</taxon>
    </lineage>
</organism>
<evidence type="ECO:0000259" key="1">
    <source>
        <dbReference type="PROSITE" id="PS51677"/>
    </source>
</evidence>
<evidence type="ECO:0000313" key="2">
    <source>
        <dbReference type="EMBL" id="MBE9076085.1"/>
    </source>
</evidence>
<dbReference type="SUPFAM" id="SSF88713">
    <property type="entry name" value="Glycoside hydrolase/deacetylase"/>
    <property type="match status" value="1"/>
</dbReference>
<dbReference type="GO" id="GO:0016810">
    <property type="term" value="F:hydrolase activity, acting on carbon-nitrogen (but not peptide) bonds"/>
    <property type="evidence" value="ECO:0007669"/>
    <property type="project" value="InterPro"/>
</dbReference>
<protein>
    <submittedName>
        <fullName evidence="2">Polysaccharide deacetylase family protein</fullName>
    </submittedName>
</protein>
<dbReference type="AlphaFoldDB" id="A0A8J7DM80"/>
<dbReference type="RefSeq" id="WP_193904743.1">
    <property type="nucleotide sequence ID" value="NZ_JADEXG010000003.1"/>
</dbReference>
<dbReference type="PANTHER" id="PTHR10587">
    <property type="entry name" value="GLYCOSYL TRANSFERASE-RELATED"/>
    <property type="match status" value="1"/>
</dbReference>
<name>A0A8J7DM80_9CYAN</name>
<sequence>MKHWKLKLGLLSGLGMTVLVGLLIQPRWLLNLIGRVGPGATYYIDTDAQAVALTIDDAPSEATDEILDVLDRYDAKATFFIISRRVPGREQNLTRMVAAGHELGNHLTEDEASILLSATDFEAAVLEADRVLADYGPVRWLRPGMGWYSPGMVATVSRQRRQLVLGSVFPYDTHIASPQFASQFILSSVRPGDIIVLHDGPGRGDRTAKTLKQILPALQAQGYDVVTLSTLAEQQSAKD</sequence>
<comment type="caution">
    <text evidence="2">The sequence shown here is derived from an EMBL/GenBank/DDBJ whole genome shotgun (WGS) entry which is preliminary data.</text>
</comment>